<accession>A0A2K8YUZ9</accession>
<dbReference type="Proteomes" id="UP000232883">
    <property type="component" value="Chromosome"/>
</dbReference>
<name>A0A2K8YUZ9_9BACT</name>
<feature type="domain" description="Methyltransferase" evidence="1">
    <location>
        <begin position="145"/>
        <end position="241"/>
    </location>
</feature>
<dbReference type="InterPro" id="IPR029063">
    <property type="entry name" value="SAM-dependent_MTases_sf"/>
</dbReference>
<organism evidence="2 3">
    <name type="scientific">Spirosoma pollinicola</name>
    <dbReference type="NCBI Taxonomy" id="2057025"/>
    <lineage>
        <taxon>Bacteria</taxon>
        <taxon>Pseudomonadati</taxon>
        <taxon>Bacteroidota</taxon>
        <taxon>Cytophagia</taxon>
        <taxon>Cytophagales</taxon>
        <taxon>Cytophagaceae</taxon>
        <taxon>Spirosoma</taxon>
    </lineage>
</organism>
<evidence type="ECO:0000313" key="2">
    <source>
        <dbReference type="EMBL" id="AUD01404.1"/>
    </source>
</evidence>
<reference evidence="2 3" key="1">
    <citation type="submission" date="2017-11" db="EMBL/GenBank/DDBJ databases">
        <title>Taxonomic description and genome sequences of Spirosoma HA7 sp. nov., isolated from pollen microhabitat of Corylus avellana.</title>
        <authorList>
            <person name="Ambika Manirajan B."/>
            <person name="Suarez C."/>
            <person name="Ratering S."/>
            <person name="Geissler-Plaum R."/>
            <person name="Cardinale M."/>
            <person name="Sylvia S."/>
        </authorList>
    </citation>
    <scope>NUCLEOTIDE SEQUENCE [LARGE SCALE GENOMIC DNA]</scope>
    <source>
        <strain evidence="2 3">HA7</strain>
    </source>
</reference>
<gene>
    <name evidence="2" type="ORF">CWM47_06025</name>
</gene>
<keyword evidence="3" id="KW-1185">Reference proteome</keyword>
<dbReference type="InterPro" id="IPR041698">
    <property type="entry name" value="Methyltransf_25"/>
</dbReference>
<sequence length="312" mass="36101">METITYTPGTSLMKAEIEKLVRQGGPDVQDYQHVDNLMIRLSSQFRSGLLTDDELTSIRTEFGTTLSNQTMQGFMLNKPHGYAGDFEIIERMYTWYISPDQPYTKWDLFLQNHAACRAVRNRKTYFKEVVKAYMQRHNRREIRLLNLASGPCTELAEFIAENPDYRIIADCVDLDSNAIAYAKPKFAGHTDDIRFIQKNVFRFMPDRQYDMIWSAGLFDYFNDRQFVQLISRFAEYLTAEGELIVGNFADNHPSKPYMDLVAWSLNYRNTDQLLQLGRKAVGDAHPVRVGQEPEKVNLFLHIGGRVKTHSSI</sequence>
<protein>
    <recommendedName>
        <fullName evidence="1">Methyltransferase domain-containing protein</fullName>
    </recommendedName>
</protein>
<dbReference type="Pfam" id="PF13649">
    <property type="entry name" value="Methyltransf_25"/>
    <property type="match status" value="1"/>
</dbReference>
<evidence type="ECO:0000259" key="1">
    <source>
        <dbReference type="Pfam" id="PF13649"/>
    </source>
</evidence>
<dbReference type="RefSeq" id="WP_100987125.1">
    <property type="nucleotide sequence ID" value="NZ_CP025096.1"/>
</dbReference>
<dbReference type="AlphaFoldDB" id="A0A2K8YUZ9"/>
<dbReference type="OrthoDB" id="9811915at2"/>
<dbReference type="Gene3D" id="3.40.50.150">
    <property type="entry name" value="Vaccinia Virus protein VP39"/>
    <property type="match status" value="1"/>
</dbReference>
<dbReference type="SUPFAM" id="SSF53335">
    <property type="entry name" value="S-adenosyl-L-methionine-dependent methyltransferases"/>
    <property type="match status" value="1"/>
</dbReference>
<dbReference type="EMBL" id="CP025096">
    <property type="protein sequence ID" value="AUD01404.1"/>
    <property type="molecule type" value="Genomic_DNA"/>
</dbReference>
<dbReference type="KEGG" id="spir:CWM47_06025"/>
<proteinExistence type="predicted"/>
<evidence type="ECO:0000313" key="3">
    <source>
        <dbReference type="Proteomes" id="UP000232883"/>
    </source>
</evidence>